<sequence length="354" mass="37751">MIPPPPLAVPGDIDAIGAAWLSEALGHRVRSVRTTRIGTGQMGEAYRLELGGDGVPTSVVAKLGAADPAARSIVGGAYRGEVRFYDEVAPTVAIRVPACHHAAYDETTSQVVLLLEDLADHAQGDQLAGCTPAQAHDAAANLAGLHGPRWDDESLLELDDLKLNQQEDADLLAEFYGSAIDLYLSDAGAGLSPDDQATLRETVPLAGPWLLARADHFALVHGDYRLDNLMFRRDGEAGCVAVDWQTTSIAPPLRDLGFLLGTGLTPDVRRDHEEAVVATYHSALVGHGVTGFDLDECWLDYRISMLQGPLIAVFGCVYTGRTPRGDRMFATMVERSCAAMRDLGTLALVEGAVG</sequence>
<dbReference type="Proteomes" id="UP001589750">
    <property type="component" value="Unassembled WGS sequence"/>
</dbReference>
<evidence type="ECO:0000313" key="3">
    <source>
        <dbReference type="Proteomes" id="UP001589750"/>
    </source>
</evidence>
<evidence type="ECO:0000313" key="2">
    <source>
        <dbReference type="EMBL" id="MFB9312989.1"/>
    </source>
</evidence>
<evidence type="ECO:0000259" key="1">
    <source>
        <dbReference type="SMART" id="SM00587"/>
    </source>
</evidence>
<dbReference type="Gene3D" id="3.90.1200.10">
    <property type="match status" value="1"/>
</dbReference>
<dbReference type="PANTHER" id="PTHR11012">
    <property type="entry name" value="PROTEIN KINASE-LIKE DOMAIN-CONTAINING"/>
    <property type="match status" value="1"/>
</dbReference>
<gene>
    <name evidence="2" type="ORF">ACFFRI_08030</name>
</gene>
<dbReference type="RefSeq" id="WP_211351324.1">
    <property type="nucleotide sequence ID" value="NZ_JBHMDG010000010.1"/>
</dbReference>
<dbReference type="SUPFAM" id="SSF56112">
    <property type="entry name" value="Protein kinase-like (PK-like)"/>
    <property type="match status" value="1"/>
</dbReference>
<accession>A0ABV5K8C0</accession>
<organism evidence="2 3">
    <name type="scientific">Nocardioides plantarum</name>
    <dbReference type="NCBI Taxonomy" id="29299"/>
    <lineage>
        <taxon>Bacteria</taxon>
        <taxon>Bacillati</taxon>
        <taxon>Actinomycetota</taxon>
        <taxon>Actinomycetes</taxon>
        <taxon>Propionibacteriales</taxon>
        <taxon>Nocardioidaceae</taxon>
        <taxon>Nocardioides</taxon>
    </lineage>
</organism>
<dbReference type="PANTHER" id="PTHR11012:SF30">
    <property type="entry name" value="PROTEIN KINASE-LIKE DOMAIN-CONTAINING"/>
    <property type="match status" value="1"/>
</dbReference>
<feature type="domain" description="CHK kinase-like" evidence="1">
    <location>
        <begin position="113"/>
        <end position="290"/>
    </location>
</feature>
<proteinExistence type="predicted"/>
<dbReference type="InterPro" id="IPR015897">
    <property type="entry name" value="CHK_kinase-like"/>
</dbReference>
<reference evidence="2 3" key="1">
    <citation type="submission" date="2024-09" db="EMBL/GenBank/DDBJ databases">
        <authorList>
            <person name="Sun Q."/>
            <person name="Mori K."/>
        </authorList>
    </citation>
    <scope>NUCLEOTIDE SEQUENCE [LARGE SCALE GENOMIC DNA]</scope>
    <source>
        <strain evidence="2 3">JCM 9626</strain>
    </source>
</reference>
<keyword evidence="3" id="KW-1185">Reference proteome</keyword>
<dbReference type="EMBL" id="JBHMDG010000010">
    <property type="protein sequence ID" value="MFB9312989.1"/>
    <property type="molecule type" value="Genomic_DNA"/>
</dbReference>
<dbReference type="InterPro" id="IPR004119">
    <property type="entry name" value="EcKL"/>
</dbReference>
<comment type="caution">
    <text evidence="2">The sequence shown here is derived from an EMBL/GenBank/DDBJ whole genome shotgun (WGS) entry which is preliminary data.</text>
</comment>
<protein>
    <submittedName>
        <fullName evidence="2">Phosphotransferase family protein</fullName>
    </submittedName>
</protein>
<dbReference type="Pfam" id="PF02958">
    <property type="entry name" value="EcKL"/>
    <property type="match status" value="1"/>
</dbReference>
<name>A0ABV5K8C0_9ACTN</name>
<dbReference type="InterPro" id="IPR011009">
    <property type="entry name" value="Kinase-like_dom_sf"/>
</dbReference>
<dbReference type="SMART" id="SM00587">
    <property type="entry name" value="CHK"/>
    <property type="match status" value="1"/>
</dbReference>